<feature type="transmembrane region" description="Helical" evidence="6">
    <location>
        <begin position="20"/>
        <end position="39"/>
    </location>
</feature>
<evidence type="ECO:0000256" key="6">
    <source>
        <dbReference type="SAM" id="Phobius"/>
    </source>
</evidence>
<feature type="transmembrane region" description="Helical" evidence="6">
    <location>
        <begin position="119"/>
        <end position="138"/>
    </location>
</feature>
<dbReference type="PATRIC" id="fig|1423820.4.peg.701"/>
<dbReference type="Gene3D" id="3.30.70.120">
    <property type="match status" value="1"/>
</dbReference>
<dbReference type="CDD" id="cd16380">
    <property type="entry name" value="YitT_C"/>
    <property type="match status" value="1"/>
</dbReference>
<feature type="transmembrane region" description="Helical" evidence="6">
    <location>
        <begin position="159"/>
        <end position="180"/>
    </location>
</feature>
<name>A0A0R1ZD64_9LACO</name>
<feature type="domain" description="DUF2179" evidence="7">
    <location>
        <begin position="233"/>
        <end position="287"/>
    </location>
</feature>
<keyword evidence="9" id="KW-1185">Reference proteome</keyword>
<evidence type="ECO:0000256" key="2">
    <source>
        <dbReference type="ARBA" id="ARBA00022475"/>
    </source>
</evidence>
<keyword evidence="3 6" id="KW-0812">Transmembrane</keyword>
<proteinExistence type="predicted"/>
<dbReference type="AlphaFoldDB" id="A0A0R1ZD64"/>
<dbReference type="PIRSF" id="PIRSF006483">
    <property type="entry name" value="Membrane_protein_YitT"/>
    <property type="match status" value="1"/>
</dbReference>
<dbReference type="GO" id="GO:0005886">
    <property type="term" value="C:plasma membrane"/>
    <property type="evidence" value="ECO:0007669"/>
    <property type="project" value="UniProtKB-SubCell"/>
</dbReference>
<evidence type="ECO:0000256" key="5">
    <source>
        <dbReference type="ARBA" id="ARBA00023136"/>
    </source>
</evidence>
<dbReference type="Pfam" id="PF10035">
    <property type="entry name" value="DUF2179"/>
    <property type="match status" value="1"/>
</dbReference>
<comment type="caution">
    <text evidence="8">The sequence shown here is derived from an EMBL/GenBank/DDBJ whole genome shotgun (WGS) entry which is preliminary data.</text>
</comment>
<keyword evidence="5 6" id="KW-0472">Membrane</keyword>
<feature type="transmembrane region" description="Helical" evidence="6">
    <location>
        <begin position="88"/>
        <end position="107"/>
    </location>
</feature>
<dbReference type="PANTHER" id="PTHR33545">
    <property type="entry name" value="UPF0750 MEMBRANE PROTEIN YITT-RELATED"/>
    <property type="match status" value="1"/>
</dbReference>
<dbReference type="InterPro" id="IPR003740">
    <property type="entry name" value="YitT"/>
</dbReference>
<evidence type="ECO:0000256" key="3">
    <source>
        <dbReference type="ARBA" id="ARBA00022692"/>
    </source>
</evidence>
<dbReference type="InterPro" id="IPR019264">
    <property type="entry name" value="DUF2179"/>
</dbReference>
<protein>
    <recommendedName>
        <fullName evidence="7">DUF2179 domain-containing protein</fullName>
    </recommendedName>
</protein>
<dbReference type="Pfam" id="PF02588">
    <property type="entry name" value="YitT_membrane"/>
    <property type="match status" value="1"/>
</dbReference>
<accession>A0A0R1ZD64</accession>
<comment type="subcellular location">
    <subcellularLocation>
        <location evidence="1">Cell membrane</location>
        <topology evidence="1">Multi-pass membrane protein</topology>
    </subcellularLocation>
</comment>
<dbReference type="Proteomes" id="UP000051291">
    <property type="component" value="Unassembled WGS sequence"/>
</dbReference>
<dbReference type="InterPro" id="IPR015867">
    <property type="entry name" value="N-reg_PII/ATP_PRibTrfase_C"/>
</dbReference>
<feature type="transmembrane region" description="Helical" evidence="6">
    <location>
        <begin position="59"/>
        <end position="81"/>
    </location>
</feature>
<dbReference type="STRING" id="1423820.FC64_GL000691"/>
<keyword evidence="4 6" id="KW-1133">Transmembrane helix</keyword>
<evidence type="ECO:0000256" key="1">
    <source>
        <dbReference type="ARBA" id="ARBA00004651"/>
    </source>
</evidence>
<dbReference type="PANTHER" id="PTHR33545:SF10">
    <property type="entry name" value="UPF0750 MEMBRANE PROTEIN YPJC"/>
    <property type="match status" value="1"/>
</dbReference>
<evidence type="ECO:0000259" key="7">
    <source>
        <dbReference type="Pfam" id="PF10035"/>
    </source>
</evidence>
<sequence length="296" mass="32828">MFLGGGKGLTRNKNQRVRLIDFLMITIGTALYAFGFVTVNIADRLAEGGIAGITLLLKFLVGVNPAFSTILINIPLLIIGYRYLGKRSLIYTIYGTLALSFWIWLWQLLPVSLNVHHDLFIAAILAGIIGGFGLGLVYRFNGTTGGTDIIARIFEKKKGAPMGQSLFALDVCVLVASLTYIDLRRMMYTLVCSFVFSRVVNFIQDGGYSARGIIIMTQHPDKISNEIMKTMDRGVTYLQTQGAYSKKEGKALYCVVSQSEVTEVKRIIAKYDKRAFVSILDVNEVIGEGFTYDKIN</sequence>
<dbReference type="EMBL" id="AYYZ01000025">
    <property type="protein sequence ID" value="KRM52266.1"/>
    <property type="molecule type" value="Genomic_DNA"/>
</dbReference>
<evidence type="ECO:0000313" key="9">
    <source>
        <dbReference type="Proteomes" id="UP000051291"/>
    </source>
</evidence>
<evidence type="ECO:0000313" key="8">
    <source>
        <dbReference type="EMBL" id="KRM52266.1"/>
    </source>
</evidence>
<organism evidence="8 9">
    <name type="scientific">Ligilactobacillus araffinosus DSM 20653</name>
    <dbReference type="NCBI Taxonomy" id="1423820"/>
    <lineage>
        <taxon>Bacteria</taxon>
        <taxon>Bacillati</taxon>
        <taxon>Bacillota</taxon>
        <taxon>Bacilli</taxon>
        <taxon>Lactobacillales</taxon>
        <taxon>Lactobacillaceae</taxon>
        <taxon>Ligilactobacillus</taxon>
    </lineage>
</organism>
<gene>
    <name evidence="8" type="ORF">FC64_GL000691</name>
</gene>
<dbReference type="InterPro" id="IPR051461">
    <property type="entry name" value="UPF0750_membrane"/>
</dbReference>
<evidence type="ECO:0000256" key="4">
    <source>
        <dbReference type="ARBA" id="ARBA00022989"/>
    </source>
</evidence>
<keyword evidence="2" id="KW-1003">Cell membrane</keyword>
<reference evidence="8 9" key="1">
    <citation type="journal article" date="2015" name="Genome Announc.">
        <title>Expanding the biotechnology potential of lactobacilli through comparative genomics of 213 strains and associated genera.</title>
        <authorList>
            <person name="Sun Z."/>
            <person name="Harris H.M."/>
            <person name="McCann A."/>
            <person name="Guo C."/>
            <person name="Argimon S."/>
            <person name="Zhang W."/>
            <person name="Yang X."/>
            <person name="Jeffery I.B."/>
            <person name="Cooney J.C."/>
            <person name="Kagawa T.F."/>
            <person name="Liu W."/>
            <person name="Song Y."/>
            <person name="Salvetti E."/>
            <person name="Wrobel A."/>
            <person name="Rasinkangas P."/>
            <person name="Parkhill J."/>
            <person name="Rea M.C."/>
            <person name="O'Sullivan O."/>
            <person name="Ritari J."/>
            <person name="Douillard F.P."/>
            <person name="Paul Ross R."/>
            <person name="Yang R."/>
            <person name="Briner A.E."/>
            <person name="Felis G.E."/>
            <person name="de Vos W.M."/>
            <person name="Barrangou R."/>
            <person name="Klaenhammer T.R."/>
            <person name="Caufield P.W."/>
            <person name="Cui Y."/>
            <person name="Zhang H."/>
            <person name="O'Toole P.W."/>
        </authorList>
    </citation>
    <scope>NUCLEOTIDE SEQUENCE [LARGE SCALE GENOMIC DNA]</scope>
    <source>
        <strain evidence="8 9">DSM 20653</strain>
    </source>
</reference>